<gene>
    <name evidence="3" type="ORF">EJ913_16395</name>
</gene>
<proteinExistence type="predicted"/>
<comment type="caution">
    <text evidence="3">The sequence shown here is derived from an EMBL/GenBank/DDBJ whole genome shotgun (WGS) entry which is preliminary data.</text>
</comment>
<feature type="signal peptide" evidence="2">
    <location>
        <begin position="1"/>
        <end position="23"/>
    </location>
</feature>
<evidence type="ECO:0000256" key="1">
    <source>
        <dbReference type="SAM" id="MobiDB-lite"/>
    </source>
</evidence>
<feature type="chain" id="PRO_5018618195" evidence="2">
    <location>
        <begin position="24"/>
        <end position="123"/>
    </location>
</feature>
<evidence type="ECO:0000313" key="3">
    <source>
        <dbReference type="EMBL" id="RUQ69346.1"/>
    </source>
</evidence>
<reference evidence="3 4" key="1">
    <citation type="submission" date="2018-12" db="EMBL/GenBank/DDBJ databases">
        <authorList>
            <person name="Yang Y."/>
        </authorList>
    </citation>
    <scope>NUCLEOTIDE SEQUENCE [LARGE SCALE GENOMIC DNA]</scope>
    <source>
        <strain evidence="3 4">GSF71</strain>
    </source>
</reference>
<dbReference type="Proteomes" id="UP000280346">
    <property type="component" value="Unassembled WGS sequence"/>
</dbReference>
<feature type="region of interest" description="Disordered" evidence="1">
    <location>
        <begin position="34"/>
        <end position="123"/>
    </location>
</feature>
<protein>
    <submittedName>
        <fullName evidence="3">Uncharacterized protein</fullName>
    </submittedName>
</protein>
<dbReference type="AlphaFoldDB" id="A0A3S0WU73"/>
<name>A0A3S0WU73_9PROT</name>
<dbReference type="EMBL" id="RZIJ01000012">
    <property type="protein sequence ID" value="RUQ69346.1"/>
    <property type="molecule type" value="Genomic_DNA"/>
</dbReference>
<feature type="compositionally biased region" description="Polar residues" evidence="1">
    <location>
        <begin position="80"/>
        <end position="94"/>
    </location>
</feature>
<keyword evidence="4" id="KW-1185">Reference proteome</keyword>
<keyword evidence="2" id="KW-0732">Signal</keyword>
<accession>A0A3S0WU73</accession>
<sequence>MHRTLAATVLALAALAATGPAHAQKQEYNSWTFDEMVPTGPHMRNMEQAQPIPGARPSHWGSMGKSGQFRAGMSHYGTDVKTTNKGYSATNSLTPPKVDVTKRVTAAPRSADPPAAPRTVRRD</sequence>
<dbReference type="OrthoDB" id="7305963at2"/>
<dbReference type="RefSeq" id="WP_126999750.1">
    <property type="nucleotide sequence ID" value="NZ_JBNPXW010000027.1"/>
</dbReference>
<evidence type="ECO:0000313" key="4">
    <source>
        <dbReference type="Proteomes" id="UP000280346"/>
    </source>
</evidence>
<evidence type="ECO:0000256" key="2">
    <source>
        <dbReference type="SAM" id="SignalP"/>
    </source>
</evidence>
<organism evidence="3 4">
    <name type="scientific">Azospirillum doebereinerae</name>
    <dbReference type="NCBI Taxonomy" id="92933"/>
    <lineage>
        <taxon>Bacteria</taxon>
        <taxon>Pseudomonadati</taxon>
        <taxon>Pseudomonadota</taxon>
        <taxon>Alphaproteobacteria</taxon>
        <taxon>Rhodospirillales</taxon>
        <taxon>Azospirillaceae</taxon>
        <taxon>Azospirillum</taxon>
    </lineage>
</organism>